<accession>A0ACA9N427</accession>
<feature type="non-terminal residue" evidence="1">
    <location>
        <position position="1"/>
    </location>
</feature>
<gene>
    <name evidence="1" type="ORF">SPELUC_LOCUS8143</name>
</gene>
<protein>
    <submittedName>
        <fullName evidence="1">18184_t:CDS:1</fullName>
    </submittedName>
</protein>
<evidence type="ECO:0000313" key="2">
    <source>
        <dbReference type="Proteomes" id="UP000789366"/>
    </source>
</evidence>
<organism evidence="1 2">
    <name type="scientific">Cetraspora pellucida</name>
    <dbReference type="NCBI Taxonomy" id="1433469"/>
    <lineage>
        <taxon>Eukaryota</taxon>
        <taxon>Fungi</taxon>
        <taxon>Fungi incertae sedis</taxon>
        <taxon>Mucoromycota</taxon>
        <taxon>Glomeromycotina</taxon>
        <taxon>Glomeromycetes</taxon>
        <taxon>Diversisporales</taxon>
        <taxon>Gigasporaceae</taxon>
        <taxon>Cetraspora</taxon>
    </lineage>
</organism>
<reference evidence="1" key="1">
    <citation type="submission" date="2021-06" db="EMBL/GenBank/DDBJ databases">
        <authorList>
            <person name="Kallberg Y."/>
            <person name="Tangrot J."/>
            <person name="Rosling A."/>
        </authorList>
    </citation>
    <scope>NUCLEOTIDE SEQUENCE</scope>
    <source>
        <strain evidence="1">28 12/20/2015</strain>
    </source>
</reference>
<dbReference type="Proteomes" id="UP000789366">
    <property type="component" value="Unassembled WGS sequence"/>
</dbReference>
<name>A0ACA9N427_9GLOM</name>
<dbReference type="EMBL" id="CAJVPW010011757">
    <property type="protein sequence ID" value="CAG8628715.1"/>
    <property type="molecule type" value="Genomic_DNA"/>
</dbReference>
<proteinExistence type="predicted"/>
<sequence length="46" mass="4948">NGIVIRSTISNDTSTMTVIGIASSSNPMEYSAYVLIFVNVITKIIL</sequence>
<keyword evidence="2" id="KW-1185">Reference proteome</keyword>
<comment type="caution">
    <text evidence="1">The sequence shown here is derived from an EMBL/GenBank/DDBJ whole genome shotgun (WGS) entry which is preliminary data.</text>
</comment>
<evidence type="ECO:0000313" key="1">
    <source>
        <dbReference type="EMBL" id="CAG8628715.1"/>
    </source>
</evidence>